<dbReference type="GO" id="GO:0071949">
    <property type="term" value="F:FAD binding"/>
    <property type="evidence" value="ECO:0007669"/>
    <property type="project" value="InterPro"/>
</dbReference>
<evidence type="ECO:0000313" key="8">
    <source>
        <dbReference type="Proteomes" id="UP001148614"/>
    </source>
</evidence>
<dbReference type="VEuPathDB" id="FungiDB:F4678DRAFT_483634"/>
<dbReference type="SUPFAM" id="SSF56176">
    <property type="entry name" value="FAD-binding/transporter-associated domain-like"/>
    <property type="match status" value="1"/>
</dbReference>
<sequence>MRAVPVLSVVVATASGAVLKTRTGWPSDLAGLVVDRSDPTFSTLSARWSSYDAPTFSQVFAPANEDELAAGLNYMTCNGLPFLAKSGGHGYSVDLQVVQNGVLISMENFNYTVVNSDLTATVGAGATFNDVVQVVGAAKREMTVGSCPCVGATGAYLGGGVGRLQGMHGLASDGVRKIRMALWNGTIIETSDSVNSDLFWGMRGAGQNFGFVIETTFETYPQTNDGNNYESQLVFNISQLGTVVDTVNSLLPLDPKLALVTIVGADSTTLETLLLLNLVYAGPENEGREYSKLFSNYSLSNTETILTYAELPTKSAGGFNNVKCIKGHRQDQYGISMKTIDKGAFMQMANEYTELIQANPLLNASAFLVETFGVQAIDALGDEYSAFPHRGRINNFLEINVSFDDDSVAAAGDAWGKKWRDNFATPEISGYDSMVVYQNYGHGDEALSALYGADDWRHERLTALKQSYDPRGVFSAYHAVPQSLEDWS</sequence>
<protein>
    <recommendedName>
        <fullName evidence="6">FAD-binding PCMH-type domain-containing protein</fullName>
    </recommendedName>
</protein>
<dbReference type="InterPro" id="IPR050416">
    <property type="entry name" value="FAD-linked_Oxidoreductase"/>
</dbReference>
<dbReference type="Gene3D" id="3.30.465.10">
    <property type="match status" value="1"/>
</dbReference>
<comment type="caution">
    <text evidence="7">The sequence shown here is derived from an EMBL/GenBank/DDBJ whole genome shotgun (WGS) entry which is preliminary data.</text>
</comment>
<dbReference type="InterPro" id="IPR036318">
    <property type="entry name" value="FAD-bd_PCMH-like_sf"/>
</dbReference>
<name>A0A9W8TRN9_9PEZI</name>
<dbReference type="Proteomes" id="UP001148614">
    <property type="component" value="Unassembled WGS sequence"/>
</dbReference>
<dbReference type="EMBL" id="JANPWZ010000066">
    <property type="protein sequence ID" value="KAJ3579715.1"/>
    <property type="molecule type" value="Genomic_DNA"/>
</dbReference>
<reference evidence="7" key="1">
    <citation type="submission" date="2022-07" db="EMBL/GenBank/DDBJ databases">
        <title>Genome Sequence of Xylaria arbuscula.</title>
        <authorList>
            <person name="Buettner E."/>
        </authorList>
    </citation>
    <scope>NUCLEOTIDE SEQUENCE</scope>
    <source>
        <strain evidence="7">VT107</strain>
    </source>
</reference>
<dbReference type="Pfam" id="PF08031">
    <property type="entry name" value="BBE"/>
    <property type="match status" value="1"/>
</dbReference>
<dbReference type="Gene3D" id="3.40.462.20">
    <property type="match status" value="1"/>
</dbReference>
<comment type="cofactor">
    <cofactor evidence="1">
        <name>FAD</name>
        <dbReference type="ChEBI" id="CHEBI:57692"/>
    </cofactor>
</comment>
<dbReference type="InterPro" id="IPR006094">
    <property type="entry name" value="Oxid_FAD_bind_N"/>
</dbReference>
<evidence type="ECO:0000259" key="6">
    <source>
        <dbReference type="PROSITE" id="PS51387"/>
    </source>
</evidence>
<dbReference type="AlphaFoldDB" id="A0A9W8TRN9"/>
<keyword evidence="3" id="KW-0285">Flavoprotein</keyword>
<accession>A0A9W8TRN9</accession>
<dbReference type="InterPro" id="IPR012951">
    <property type="entry name" value="BBE"/>
</dbReference>
<dbReference type="Pfam" id="PF01565">
    <property type="entry name" value="FAD_binding_4"/>
    <property type="match status" value="1"/>
</dbReference>
<evidence type="ECO:0000256" key="5">
    <source>
        <dbReference type="ARBA" id="ARBA00023002"/>
    </source>
</evidence>
<dbReference type="PROSITE" id="PS51387">
    <property type="entry name" value="FAD_PCMH"/>
    <property type="match status" value="1"/>
</dbReference>
<organism evidence="7 8">
    <name type="scientific">Xylaria arbuscula</name>
    <dbReference type="NCBI Taxonomy" id="114810"/>
    <lineage>
        <taxon>Eukaryota</taxon>
        <taxon>Fungi</taxon>
        <taxon>Dikarya</taxon>
        <taxon>Ascomycota</taxon>
        <taxon>Pezizomycotina</taxon>
        <taxon>Sordariomycetes</taxon>
        <taxon>Xylariomycetidae</taxon>
        <taxon>Xylariales</taxon>
        <taxon>Xylariaceae</taxon>
        <taxon>Xylaria</taxon>
    </lineage>
</organism>
<dbReference type="PANTHER" id="PTHR42973">
    <property type="entry name" value="BINDING OXIDOREDUCTASE, PUTATIVE (AFU_ORTHOLOGUE AFUA_1G17690)-RELATED"/>
    <property type="match status" value="1"/>
</dbReference>
<evidence type="ECO:0000256" key="1">
    <source>
        <dbReference type="ARBA" id="ARBA00001974"/>
    </source>
</evidence>
<keyword evidence="4" id="KW-0274">FAD</keyword>
<proteinExistence type="inferred from homology"/>
<comment type="similarity">
    <text evidence="2">Belongs to the oxygen-dependent FAD-linked oxidoreductase family.</text>
</comment>
<dbReference type="InterPro" id="IPR016169">
    <property type="entry name" value="FAD-bd_PCMH_sub2"/>
</dbReference>
<gene>
    <name evidence="7" type="ORF">NPX13_g852</name>
</gene>
<evidence type="ECO:0000256" key="2">
    <source>
        <dbReference type="ARBA" id="ARBA00005466"/>
    </source>
</evidence>
<keyword evidence="8" id="KW-1185">Reference proteome</keyword>
<dbReference type="PANTHER" id="PTHR42973:SF39">
    <property type="entry name" value="FAD-BINDING PCMH-TYPE DOMAIN-CONTAINING PROTEIN"/>
    <property type="match status" value="1"/>
</dbReference>
<feature type="domain" description="FAD-binding PCMH-type" evidence="6">
    <location>
        <begin position="51"/>
        <end position="222"/>
    </location>
</feature>
<dbReference type="InterPro" id="IPR016166">
    <property type="entry name" value="FAD-bd_PCMH"/>
</dbReference>
<dbReference type="GO" id="GO:0016491">
    <property type="term" value="F:oxidoreductase activity"/>
    <property type="evidence" value="ECO:0007669"/>
    <property type="project" value="UniProtKB-KW"/>
</dbReference>
<evidence type="ECO:0000256" key="4">
    <source>
        <dbReference type="ARBA" id="ARBA00022827"/>
    </source>
</evidence>
<evidence type="ECO:0000313" key="7">
    <source>
        <dbReference type="EMBL" id="KAJ3579715.1"/>
    </source>
</evidence>
<keyword evidence="5" id="KW-0560">Oxidoreductase</keyword>
<evidence type="ECO:0000256" key="3">
    <source>
        <dbReference type="ARBA" id="ARBA00022630"/>
    </source>
</evidence>